<dbReference type="Pfam" id="PF18936">
    <property type="entry name" value="DUF5684"/>
    <property type="match status" value="1"/>
</dbReference>
<keyword evidence="6" id="KW-1185">Reference proteome</keyword>
<dbReference type="EMBL" id="JAGFBF010000001">
    <property type="protein sequence ID" value="MBO2988538.1"/>
    <property type="molecule type" value="Genomic_DNA"/>
</dbReference>
<feature type="transmembrane region" description="Helical" evidence="3">
    <location>
        <begin position="59"/>
        <end position="78"/>
    </location>
</feature>
<sequence length="498" mass="52450">MNLTGVLAPILTIWSLVGIALLVWYLWALARLFPRIGLPASAGWIPIWNQWRLIDRAGLPGWLAVLLVVPVLAIVPYVCSIIAMHRVNRAAGVGAEYTVLGAFLPPLWATLLAAELSADAPLTQPVVPQSAPAAPAPVAPTYARAGGGATAPPSAAQTGLPALPQPQPQGHPDAVPQPYRSQQSTPPSVAPAYFGHADPGAAPAAASNTRATGAPADDAGASGAEDEPWRQLGHGDLPVAPDSLRPEADRRAARARSGPAGSDEWWLGLTTEQEYARLASEEQSPQQAPLRPSAPPRAFAWPGPEPTTPHDADAAAHAEVVPPLHPVAESVQPAAPTETTDPSRRFRPPVAAPQSDASMTPDGRAHGETEDLGGLDEDLERTVVARRPRTTGWVIELEDGTTIPLAADDIVIGRKPASDEALAVTIPDVTRTLSKSHARLRRTADGWTIEDLDSTNGVALVHEDGREADVAPRTATLATRRLIIGTMRIVLTRESSAE</sequence>
<dbReference type="InterPro" id="IPR000253">
    <property type="entry name" value="FHA_dom"/>
</dbReference>
<reference evidence="5" key="1">
    <citation type="submission" date="2021-03" db="EMBL/GenBank/DDBJ databases">
        <title>Leucobacter chromiisoli sp. nov., isolated from chromium-containing soil of chemical plant.</title>
        <authorList>
            <person name="Xu Z."/>
        </authorList>
    </citation>
    <scope>NUCLEOTIDE SEQUENCE</scope>
    <source>
        <strain evidence="5">K 70/01</strain>
    </source>
</reference>
<evidence type="ECO:0000313" key="6">
    <source>
        <dbReference type="Proteomes" id="UP000668403"/>
    </source>
</evidence>
<feature type="compositionally biased region" description="Low complexity" evidence="2">
    <location>
        <begin position="139"/>
        <end position="162"/>
    </location>
</feature>
<dbReference type="InterPro" id="IPR008984">
    <property type="entry name" value="SMAD_FHA_dom_sf"/>
</dbReference>
<dbReference type="RefSeq" id="WP_208235969.1">
    <property type="nucleotide sequence ID" value="NZ_BAAAQU010000001.1"/>
</dbReference>
<evidence type="ECO:0000256" key="3">
    <source>
        <dbReference type="SAM" id="Phobius"/>
    </source>
</evidence>
<evidence type="ECO:0000256" key="1">
    <source>
        <dbReference type="ARBA" id="ARBA00022553"/>
    </source>
</evidence>
<dbReference type="CDD" id="cd00060">
    <property type="entry name" value="FHA"/>
    <property type="match status" value="1"/>
</dbReference>
<keyword evidence="3" id="KW-0812">Transmembrane</keyword>
<keyword evidence="1" id="KW-0597">Phosphoprotein</keyword>
<dbReference type="Pfam" id="PF00498">
    <property type="entry name" value="FHA"/>
    <property type="match status" value="1"/>
</dbReference>
<keyword evidence="3" id="KW-1133">Transmembrane helix</keyword>
<feature type="domain" description="FHA" evidence="4">
    <location>
        <begin position="410"/>
        <end position="460"/>
    </location>
</feature>
<dbReference type="InterPro" id="IPR043739">
    <property type="entry name" value="DUF5684"/>
</dbReference>
<feature type="region of interest" description="Disordered" evidence="2">
    <location>
        <begin position="128"/>
        <end position="311"/>
    </location>
</feature>
<proteinExistence type="predicted"/>
<dbReference type="SUPFAM" id="SSF49879">
    <property type="entry name" value="SMAD/FHA domain"/>
    <property type="match status" value="1"/>
</dbReference>
<evidence type="ECO:0000256" key="2">
    <source>
        <dbReference type="SAM" id="MobiDB-lite"/>
    </source>
</evidence>
<evidence type="ECO:0000259" key="4">
    <source>
        <dbReference type="PROSITE" id="PS50006"/>
    </source>
</evidence>
<protein>
    <submittedName>
        <fullName evidence="5">FHA domain-containing protein</fullName>
    </submittedName>
</protein>
<name>A0A939QE65_9MICO</name>
<gene>
    <name evidence="5" type="ORF">J4H85_00800</name>
</gene>
<feature type="transmembrane region" description="Helical" evidence="3">
    <location>
        <begin position="6"/>
        <end position="27"/>
    </location>
</feature>
<keyword evidence="3" id="KW-0472">Membrane</keyword>
<evidence type="ECO:0000313" key="5">
    <source>
        <dbReference type="EMBL" id="MBO2988538.1"/>
    </source>
</evidence>
<feature type="region of interest" description="Disordered" evidence="2">
    <location>
        <begin position="328"/>
        <end position="373"/>
    </location>
</feature>
<dbReference type="PROSITE" id="PS50006">
    <property type="entry name" value="FHA_DOMAIN"/>
    <property type="match status" value="1"/>
</dbReference>
<feature type="compositionally biased region" description="Low complexity" evidence="2">
    <location>
        <begin position="195"/>
        <end position="223"/>
    </location>
</feature>
<comment type="caution">
    <text evidence="5">The sequence shown here is derived from an EMBL/GenBank/DDBJ whole genome shotgun (WGS) entry which is preliminary data.</text>
</comment>
<dbReference type="Gene3D" id="2.60.200.20">
    <property type="match status" value="1"/>
</dbReference>
<organism evidence="5 6">
    <name type="scientific">Leucobacter tardus</name>
    <dbReference type="NCBI Taxonomy" id="501483"/>
    <lineage>
        <taxon>Bacteria</taxon>
        <taxon>Bacillati</taxon>
        <taxon>Actinomycetota</taxon>
        <taxon>Actinomycetes</taxon>
        <taxon>Micrococcales</taxon>
        <taxon>Microbacteriaceae</taxon>
        <taxon>Leucobacter</taxon>
    </lineage>
</organism>
<accession>A0A939QE65</accession>
<dbReference type="AlphaFoldDB" id="A0A939QE65"/>
<dbReference type="Proteomes" id="UP000668403">
    <property type="component" value="Unassembled WGS sequence"/>
</dbReference>